<dbReference type="OrthoDB" id="1741717at2759"/>
<feature type="region of interest" description="Disordered" evidence="1">
    <location>
        <begin position="227"/>
        <end position="275"/>
    </location>
</feature>
<dbReference type="PANTHER" id="PTHR14659">
    <property type="entry name" value="ALPHA- AND GAMMA-ADAPTIN-BINDING PROTEIN P34"/>
    <property type="match status" value="1"/>
</dbReference>
<feature type="compositionally biased region" description="Polar residues" evidence="1">
    <location>
        <begin position="250"/>
        <end position="275"/>
    </location>
</feature>
<dbReference type="Proteomes" id="UP000678393">
    <property type="component" value="Unassembled WGS sequence"/>
</dbReference>
<dbReference type="Gene3D" id="3.40.50.11960">
    <property type="match status" value="1"/>
</dbReference>
<sequence length="366" mass="41288">MALPSVLFSSSADSFKPHEFVRHILKVPELPQPQIVSDHIERYEWSFETKYYSARAHLCTTDVRTIGDQEFAESVQAFIHFFDPNVPPSFELAKAWLPYLDHINPDILMLVCNTSRNSDAIQRKVALEWCIQNSFELVELYPEQESDDEEDDFPETTGMARIIQALHAHTWPNLDMKDAVTVQSPYLRHMMQEQHILNKELHSIGSPVPVQHSSELSQLLANSNTLERTSNDDANAQNVNAVDRTDEPEPTSQTIDTASNNIGQSGTGKETAPNVTTSDLEDVLLPDDIDWKTLLVDGGEADESTSGSHVDVDDFEQLFMKLKVMKDRAENLPPEERKKYAEKVAVCFWKAIGGDEDEITGLDDSE</sequence>
<name>A0A8S3YU14_9EUPU</name>
<accession>A0A8S3YU14</accession>
<evidence type="ECO:0000256" key="1">
    <source>
        <dbReference type="SAM" id="MobiDB-lite"/>
    </source>
</evidence>
<dbReference type="InterPro" id="IPR019341">
    <property type="entry name" value="Alpha/Gamma-adaptin-bd_p34"/>
</dbReference>
<reference evidence="2" key="1">
    <citation type="submission" date="2021-04" db="EMBL/GenBank/DDBJ databases">
        <authorList>
            <consortium name="Molecular Ecology Group"/>
        </authorList>
    </citation>
    <scope>NUCLEOTIDE SEQUENCE</scope>
</reference>
<organism evidence="2 3">
    <name type="scientific">Candidula unifasciata</name>
    <dbReference type="NCBI Taxonomy" id="100452"/>
    <lineage>
        <taxon>Eukaryota</taxon>
        <taxon>Metazoa</taxon>
        <taxon>Spiralia</taxon>
        <taxon>Lophotrochozoa</taxon>
        <taxon>Mollusca</taxon>
        <taxon>Gastropoda</taxon>
        <taxon>Heterobranchia</taxon>
        <taxon>Euthyneura</taxon>
        <taxon>Panpulmonata</taxon>
        <taxon>Eupulmonata</taxon>
        <taxon>Stylommatophora</taxon>
        <taxon>Helicina</taxon>
        <taxon>Helicoidea</taxon>
        <taxon>Geomitridae</taxon>
        <taxon>Candidula</taxon>
    </lineage>
</organism>
<protein>
    <recommendedName>
        <fullName evidence="4">Alpha-and gamma-adaptin-binding protein p34</fullName>
    </recommendedName>
</protein>
<evidence type="ECO:0008006" key="4">
    <source>
        <dbReference type="Google" id="ProtNLM"/>
    </source>
</evidence>
<dbReference type="EMBL" id="CAJHNH020000657">
    <property type="protein sequence ID" value="CAG5119102.1"/>
    <property type="molecule type" value="Genomic_DNA"/>
</dbReference>
<dbReference type="PANTHER" id="PTHR14659:SF1">
    <property type="entry name" value="ALPHA- AND GAMMA-ADAPTIN-BINDING PROTEIN P34"/>
    <property type="match status" value="1"/>
</dbReference>
<dbReference type="AlphaFoldDB" id="A0A8S3YU14"/>
<feature type="compositionally biased region" description="Low complexity" evidence="1">
    <location>
        <begin position="232"/>
        <end position="242"/>
    </location>
</feature>
<evidence type="ECO:0000313" key="3">
    <source>
        <dbReference type="Proteomes" id="UP000678393"/>
    </source>
</evidence>
<gene>
    <name evidence="2" type="ORF">CUNI_LOCUS4660</name>
</gene>
<keyword evidence="3" id="KW-1185">Reference proteome</keyword>
<dbReference type="Pfam" id="PF10199">
    <property type="entry name" value="Adaptin_binding"/>
    <property type="match status" value="1"/>
</dbReference>
<proteinExistence type="predicted"/>
<evidence type="ECO:0000313" key="2">
    <source>
        <dbReference type="EMBL" id="CAG5119102.1"/>
    </source>
</evidence>
<comment type="caution">
    <text evidence="2">The sequence shown here is derived from an EMBL/GenBank/DDBJ whole genome shotgun (WGS) entry which is preliminary data.</text>
</comment>